<gene>
    <name evidence="2" type="ORF">PLEPLA_LOCUS12035</name>
</gene>
<keyword evidence="3" id="KW-1185">Reference proteome</keyword>
<dbReference type="EMBL" id="CADEAL010000706">
    <property type="protein sequence ID" value="CAB1424114.1"/>
    <property type="molecule type" value="Genomic_DNA"/>
</dbReference>
<dbReference type="AlphaFoldDB" id="A0A9N7YH88"/>
<evidence type="ECO:0000313" key="3">
    <source>
        <dbReference type="Proteomes" id="UP001153269"/>
    </source>
</evidence>
<accession>A0A9N7YH88</accession>
<organism evidence="2 3">
    <name type="scientific">Pleuronectes platessa</name>
    <name type="common">European plaice</name>
    <dbReference type="NCBI Taxonomy" id="8262"/>
    <lineage>
        <taxon>Eukaryota</taxon>
        <taxon>Metazoa</taxon>
        <taxon>Chordata</taxon>
        <taxon>Craniata</taxon>
        <taxon>Vertebrata</taxon>
        <taxon>Euteleostomi</taxon>
        <taxon>Actinopterygii</taxon>
        <taxon>Neopterygii</taxon>
        <taxon>Teleostei</taxon>
        <taxon>Neoteleostei</taxon>
        <taxon>Acanthomorphata</taxon>
        <taxon>Carangaria</taxon>
        <taxon>Pleuronectiformes</taxon>
        <taxon>Pleuronectoidei</taxon>
        <taxon>Pleuronectidae</taxon>
        <taxon>Pleuronectes</taxon>
    </lineage>
</organism>
<comment type="caution">
    <text evidence="2">The sequence shown here is derived from an EMBL/GenBank/DDBJ whole genome shotgun (WGS) entry which is preliminary data.</text>
</comment>
<sequence length="149" mass="16639">MFPPDSREPEQTVLQHPSSLSVHQSASPALASTQSRFDESLVFVSSSSSSSSSLKNNLIIFIIRWNKQEENESKKLNNNNNNNRVKKRENQLVSVVKTKGLRGCWDCRGNPLVSRGEREPHDIITSHTSSEPVKSLVDESVILNLPSNI</sequence>
<evidence type="ECO:0000313" key="2">
    <source>
        <dbReference type="EMBL" id="CAB1424114.1"/>
    </source>
</evidence>
<name>A0A9N7YH88_PLEPL</name>
<protein>
    <submittedName>
        <fullName evidence="2">Uncharacterized protein</fullName>
    </submittedName>
</protein>
<dbReference type="Proteomes" id="UP001153269">
    <property type="component" value="Unassembled WGS sequence"/>
</dbReference>
<proteinExistence type="predicted"/>
<evidence type="ECO:0000256" key="1">
    <source>
        <dbReference type="SAM" id="MobiDB-lite"/>
    </source>
</evidence>
<feature type="compositionally biased region" description="Polar residues" evidence="1">
    <location>
        <begin position="12"/>
        <end position="31"/>
    </location>
</feature>
<feature type="compositionally biased region" description="Basic and acidic residues" evidence="1">
    <location>
        <begin position="1"/>
        <end position="10"/>
    </location>
</feature>
<reference evidence="2" key="1">
    <citation type="submission" date="2020-03" db="EMBL/GenBank/DDBJ databases">
        <authorList>
            <person name="Weist P."/>
        </authorList>
    </citation>
    <scope>NUCLEOTIDE SEQUENCE</scope>
</reference>
<feature type="region of interest" description="Disordered" evidence="1">
    <location>
        <begin position="1"/>
        <end position="31"/>
    </location>
</feature>